<feature type="transmembrane region" description="Helical" evidence="1">
    <location>
        <begin position="20"/>
        <end position="42"/>
    </location>
</feature>
<protein>
    <submittedName>
        <fullName evidence="2">Uncharacterized protein</fullName>
    </submittedName>
</protein>
<name>A0A518C511_9BACT</name>
<evidence type="ECO:0000313" key="3">
    <source>
        <dbReference type="Proteomes" id="UP000318626"/>
    </source>
</evidence>
<gene>
    <name evidence="2" type="ORF">Pan97_13190</name>
</gene>
<dbReference type="Proteomes" id="UP000318626">
    <property type="component" value="Chromosome"/>
</dbReference>
<evidence type="ECO:0000256" key="1">
    <source>
        <dbReference type="SAM" id="Phobius"/>
    </source>
</evidence>
<keyword evidence="3" id="KW-1185">Reference proteome</keyword>
<evidence type="ECO:0000313" key="2">
    <source>
        <dbReference type="EMBL" id="QDU74312.1"/>
    </source>
</evidence>
<sequence>MAFVVSNMIGLTGISGQVVFFGIGIVFFILWSAIVDLAAWLFKTGGQSHAENDR</sequence>
<keyword evidence="1" id="KW-1133">Transmembrane helix</keyword>
<dbReference type="KEGG" id="bvo:Pan97_13190"/>
<accession>A0A518C511</accession>
<proteinExistence type="predicted"/>
<keyword evidence="1" id="KW-0812">Transmembrane</keyword>
<reference evidence="3" key="1">
    <citation type="submission" date="2019-02" db="EMBL/GenBank/DDBJ databases">
        <title>Deep-cultivation of Planctomycetes and their phenomic and genomic characterization uncovers novel biology.</title>
        <authorList>
            <person name="Wiegand S."/>
            <person name="Jogler M."/>
            <person name="Boedeker C."/>
            <person name="Pinto D."/>
            <person name="Vollmers J."/>
            <person name="Rivas-Marin E."/>
            <person name="Kohn T."/>
            <person name="Peeters S.H."/>
            <person name="Heuer A."/>
            <person name="Rast P."/>
            <person name="Oberbeckmann S."/>
            <person name="Bunk B."/>
            <person name="Jeske O."/>
            <person name="Meyerdierks A."/>
            <person name="Storesund J.E."/>
            <person name="Kallscheuer N."/>
            <person name="Luecker S."/>
            <person name="Lage O.M."/>
            <person name="Pohl T."/>
            <person name="Merkel B.J."/>
            <person name="Hornburger P."/>
            <person name="Mueller R.-W."/>
            <person name="Bruemmer F."/>
            <person name="Labrenz M."/>
            <person name="Spormann A.M."/>
            <person name="Op den Camp H."/>
            <person name="Overmann J."/>
            <person name="Amann R."/>
            <person name="Jetten M.S.M."/>
            <person name="Mascher T."/>
            <person name="Medema M.H."/>
            <person name="Devos D.P."/>
            <person name="Kaster A.-K."/>
            <person name="Ovreas L."/>
            <person name="Rohde M."/>
            <person name="Galperin M.Y."/>
            <person name="Jogler C."/>
        </authorList>
    </citation>
    <scope>NUCLEOTIDE SEQUENCE [LARGE SCALE GENOMIC DNA]</scope>
    <source>
        <strain evidence="3">Pan97</strain>
    </source>
</reference>
<keyword evidence="1" id="KW-0472">Membrane</keyword>
<organism evidence="2 3">
    <name type="scientific">Bremerella volcania</name>
    <dbReference type="NCBI Taxonomy" id="2527984"/>
    <lineage>
        <taxon>Bacteria</taxon>
        <taxon>Pseudomonadati</taxon>
        <taxon>Planctomycetota</taxon>
        <taxon>Planctomycetia</taxon>
        <taxon>Pirellulales</taxon>
        <taxon>Pirellulaceae</taxon>
        <taxon>Bremerella</taxon>
    </lineage>
</organism>
<dbReference type="AlphaFoldDB" id="A0A518C511"/>
<dbReference type="EMBL" id="CP036289">
    <property type="protein sequence ID" value="QDU74312.1"/>
    <property type="molecule type" value="Genomic_DNA"/>
</dbReference>